<accession>A0A6J6IN62</accession>
<name>A0A6J6IN62_9ZZZZ</name>
<dbReference type="EMBL" id="CAEZVD010000105">
    <property type="protein sequence ID" value="CAB4625763.1"/>
    <property type="molecule type" value="Genomic_DNA"/>
</dbReference>
<evidence type="ECO:0000256" key="1">
    <source>
        <dbReference type="ARBA" id="ARBA00004141"/>
    </source>
</evidence>
<reference evidence="7" key="1">
    <citation type="submission" date="2020-05" db="EMBL/GenBank/DDBJ databases">
        <authorList>
            <person name="Chiriac C."/>
            <person name="Salcher M."/>
            <person name="Ghai R."/>
            <person name="Kavagutti S V."/>
        </authorList>
    </citation>
    <scope>NUCLEOTIDE SEQUENCE</scope>
</reference>
<sequence length="148" mass="16501">MLAATTRGVLTVVLYEAVLLVFGAIPLSSIIPLFVSSLAAAIAFGAAMLAVTVRIENDDALFAIIGRFVIAPMFLFSGTFYPLDLMPIYLQWIGWISPMWHSTQLGRFLSYGMPLEPWQFFMHAGFLLALFAIGMKLTYPKFESRLQK</sequence>
<feature type="domain" description="ABC-2 type transporter transmembrane" evidence="6">
    <location>
        <begin position="2"/>
        <end position="104"/>
    </location>
</feature>
<feature type="transmembrane region" description="Helical" evidence="5">
    <location>
        <begin position="7"/>
        <end position="25"/>
    </location>
</feature>
<dbReference type="InterPro" id="IPR013525">
    <property type="entry name" value="ABC2_TM"/>
</dbReference>
<keyword evidence="2 5" id="KW-0812">Transmembrane</keyword>
<dbReference type="Pfam" id="PF01061">
    <property type="entry name" value="ABC2_membrane"/>
    <property type="match status" value="1"/>
</dbReference>
<feature type="transmembrane region" description="Helical" evidence="5">
    <location>
        <begin position="31"/>
        <end position="53"/>
    </location>
</feature>
<protein>
    <submittedName>
        <fullName evidence="7">Unannotated protein</fullName>
    </submittedName>
</protein>
<comment type="subcellular location">
    <subcellularLocation>
        <location evidence="1">Membrane</location>
        <topology evidence="1">Multi-pass membrane protein</topology>
    </subcellularLocation>
</comment>
<evidence type="ECO:0000256" key="4">
    <source>
        <dbReference type="ARBA" id="ARBA00023136"/>
    </source>
</evidence>
<proteinExistence type="predicted"/>
<feature type="transmembrane region" description="Helical" evidence="5">
    <location>
        <begin position="60"/>
        <end position="81"/>
    </location>
</feature>
<keyword evidence="4 5" id="KW-0472">Membrane</keyword>
<dbReference type="AlphaFoldDB" id="A0A6J6IN62"/>
<dbReference type="GO" id="GO:0140359">
    <property type="term" value="F:ABC-type transporter activity"/>
    <property type="evidence" value="ECO:0007669"/>
    <property type="project" value="InterPro"/>
</dbReference>
<feature type="transmembrane region" description="Helical" evidence="5">
    <location>
        <begin position="120"/>
        <end position="139"/>
    </location>
</feature>
<evidence type="ECO:0000259" key="6">
    <source>
        <dbReference type="Pfam" id="PF01061"/>
    </source>
</evidence>
<evidence type="ECO:0000313" key="7">
    <source>
        <dbReference type="EMBL" id="CAB4625763.1"/>
    </source>
</evidence>
<evidence type="ECO:0000256" key="5">
    <source>
        <dbReference type="SAM" id="Phobius"/>
    </source>
</evidence>
<evidence type="ECO:0000256" key="3">
    <source>
        <dbReference type="ARBA" id="ARBA00022989"/>
    </source>
</evidence>
<gene>
    <name evidence="7" type="ORF">UFOPK1909_00871</name>
</gene>
<keyword evidence="3 5" id="KW-1133">Transmembrane helix</keyword>
<organism evidence="7">
    <name type="scientific">freshwater metagenome</name>
    <dbReference type="NCBI Taxonomy" id="449393"/>
    <lineage>
        <taxon>unclassified sequences</taxon>
        <taxon>metagenomes</taxon>
        <taxon>ecological metagenomes</taxon>
    </lineage>
</organism>
<evidence type="ECO:0000256" key="2">
    <source>
        <dbReference type="ARBA" id="ARBA00022692"/>
    </source>
</evidence>
<dbReference type="GO" id="GO:0016020">
    <property type="term" value="C:membrane"/>
    <property type="evidence" value="ECO:0007669"/>
    <property type="project" value="UniProtKB-SubCell"/>
</dbReference>